<dbReference type="RefSeq" id="WP_276263314.1">
    <property type="nucleotide sequence ID" value="NZ_JARJLM010000006.1"/>
</dbReference>
<reference evidence="1 2" key="1">
    <citation type="submission" date="2023-03" db="EMBL/GenBank/DDBJ databases">
        <title>Draft assemblies of triclosan tolerant bacteria isolated from returned activated sludge.</title>
        <authorList>
            <person name="Van Hamelsveld S."/>
        </authorList>
    </citation>
    <scope>NUCLEOTIDE SEQUENCE [LARGE SCALE GENOMIC DNA]</scope>
    <source>
        <strain evidence="1 2">GW210010_S58</strain>
    </source>
</reference>
<accession>A0ABT6AFQ3</accession>
<gene>
    <name evidence="1" type="ORF">P3W85_00455</name>
</gene>
<name>A0ABT6AFQ3_9BURK</name>
<organism evidence="1 2">
    <name type="scientific">Cupriavidus basilensis</name>
    <dbReference type="NCBI Taxonomy" id="68895"/>
    <lineage>
        <taxon>Bacteria</taxon>
        <taxon>Pseudomonadati</taxon>
        <taxon>Pseudomonadota</taxon>
        <taxon>Betaproteobacteria</taxon>
        <taxon>Burkholderiales</taxon>
        <taxon>Burkholderiaceae</taxon>
        <taxon>Cupriavidus</taxon>
    </lineage>
</organism>
<proteinExistence type="predicted"/>
<keyword evidence="2" id="KW-1185">Reference proteome</keyword>
<comment type="caution">
    <text evidence="1">The sequence shown here is derived from an EMBL/GenBank/DDBJ whole genome shotgun (WGS) entry which is preliminary data.</text>
</comment>
<dbReference type="Proteomes" id="UP001216674">
    <property type="component" value="Unassembled WGS sequence"/>
</dbReference>
<evidence type="ECO:0000313" key="1">
    <source>
        <dbReference type="EMBL" id="MDF3831439.1"/>
    </source>
</evidence>
<sequence>MLQKRGGSVMGLAVHSKSNLDGVFRTVFSEQVIKALDRDNRLDLKGVTIQLLTEKIQVRKLEGPVLAAFVAPEKLGKIIACHGVTDIVFVPWAVEELVAYVETHPGSQEVYRSPGFDALATEAGNE</sequence>
<protein>
    <submittedName>
        <fullName evidence="1">Uncharacterized protein</fullName>
    </submittedName>
</protein>
<evidence type="ECO:0000313" key="2">
    <source>
        <dbReference type="Proteomes" id="UP001216674"/>
    </source>
</evidence>
<dbReference type="EMBL" id="JARJLM010000006">
    <property type="protein sequence ID" value="MDF3831439.1"/>
    <property type="molecule type" value="Genomic_DNA"/>
</dbReference>